<name>A0A1J7JTL1_9PEZI</name>
<keyword evidence="1" id="KW-1133">Transmembrane helix</keyword>
<dbReference type="Proteomes" id="UP000182658">
    <property type="component" value="Unassembled WGS sequence"/>
</dbReference>
<sequence length="113" mass="13053">MQVKAESRSRCRQGGSSGGAWHVIRQGRLLSLTFLVVLRFFLISFYLLSYIHVFSSRFQIASLDGGGFQTQRKTRIKVCQKSVAIFVTCTIPCEQKTPLVLLDQWGCVWWWHR</sequence>
<keyword evidence="3" id="KW-1185">Reference proteome</keyword>
<dbReference type="AlphaFoldDB" id="A0A1J7JTL1"/>
<keyword evidence="1" id="KW-0812">Transmembrane</keyword>
<evidence type="ECO:0000256" key="1">
    <source>
        <dbReference type="SAM" id="Phobius"/>
    </source>
</evidence>
<organism evidence="2 3">
    <name type="scientific">Coniochaeta ligniaria NRRL 30616</name>
    <dbReference type="NCBI Taxonomy" id="1408157"/>
    <lineage>
        <taxon>Eukaryota</taxon>
        <taxon>Fungi</taxon>
        <taxon>Dikarya</taxon>
        <taxon>Ascomycota</taxon>
        <taxon>Pezizomycotina</taxon>
        <taxon>Sordariomycetes</taxon>
        <taxon>Sordariomycetidae</taxon>
        <taxon>Coniochaetales</taxon>
        <taxon>Coniochaetaceae</taxon>
        <taxon>Coniochaeta</taxon>
    </lineage>
</organism>
<proteinExistence type="predicted"/>
<gene>
    <name evidence="2" type="ORF">CONLIGDRAFT_172552</name>
</gene>
<protein>
    <submittedName>
        <fullName evidence="2">Uncharacterized protein</fullName>
    </submittedName>
</protein>
<reference evidence="2 3" key="1">
    <citation type="submission" date="2016-10" db="EMBL/GenBank/DDBJ databases">
        <title>Draft genome sequence of Coniochaeta ligniaria NRRL30616, a lignocellulolytic fungus for bioabatement of inhibitors in plant biomass hydrolysates.</title>
        <authorList>
            <consortium name="DOE Joint Genome Institute"/>
            <person name="Jimenez D.J."/>
            <person name="Hector R.E."/>
            <person name="Riley R."/>
            <person name="Sun H."/>
            <person name="Grigoriev I.V."/>
            <person name="Van Elsas J.D."/>
            <person name="Nichols N.N."/>
        </authorList>
    </citation>
    <scope>NUCLEOTIDE SEQUENCE [LARGE SCALE GENOMIC DNA]</scope>
    <source>
        <strain evidence="2 3">NRRL 30616</strain>
    </source>
</reference>
<evidence type="ECO:0000313" key="2">
    <source>
        <dbReference type="EMBL" id="OIW33360.1"/>
    </source>
</evidence>
<accession>A0A1J7JTL1</accession>
<dbReference type="InParanoid" id="A0A1J7JTL1"/>
<evidence type="ECO:0000313" key="3">
    <source>
        <dbReference type="Proteomes" id="UP000182658"/>
    </source>
</evidence>
<dbReference type="EMBL" id="KV875094">
    <property type="protein sequence ID" value="OIW33360.1"/>
    <property type="molecule type" value="Genomic_DNA"/>
</dbReference>
<feature type="transmembrane region" description="Helical" evidence="1">
    <location>
        <begin position="29"/>
        <end position="51"/>
    </location>
</feature>
<keyword evidence="1" id="KW-0472">Membrane</keyword>